<accession>A0ABT5SBJ9</accession>
<dbReference type="Gene3D" id="3.40.50.2000">
    <property type="entry name" value="Glycogen Phosphorylase B"/>
    <property type="match status" value="1"/>
</dbReference>
<keyword evidence="2" id="KW-1185">Reference proteome</keyword>
<evidence type="ECO:0000313" key="2">
    <source>
        <dbReference type="Proteomes" id="UP001151478"/>
    </source>
</evidence>
<comment type="caution">
    <text evidence="1">The sequence shown here is derived from an EMBL/GenBank/DDBJ whole genome shotgun (WGS) entry which is preliminary data.</text>
</comment>
<evidence type="ECO:0000313" key="1">
    <source>
        <dbReference type="EMBL" id="MDD7914970.1"/>
    </source>
</evidence>
<dbReference type="Proteomes" id="UP001151478">
    <property type="component" value="Unassembled WGS sequence"/>
</dbReference>
<proteinExistence type="predicted"/>
<evidence type="ECO:0008006" key="3">
    <source>
        <dbReference type="Google" id="ProtNLM"/>
    </source>
</evidence>
<gene>
    <name evidence="1" type="ORF">N5A56_011330</name>
</gene>
<dbReference type="EMBL" id="JAOSLC020000003">
    <property type="protein sequence ID" value="MDD7914970.1"/>
    <property type="molecule type" value="Genomic_DNA"/>
</dbReference>
<reference evidence="1" key="1">
    <citation type="submission" date="2023-02" db="EMBL/GenBank/DDBJ databases">
        <title>Polaribacter ponticola sp. nov., isolated from seawater.</title>
        <authorList>
            <person name="Baek J.H."/>
            <person name="Kim J.M."/>
            <person name="Choi D.G."/>
            <person name="Jeon C.O."/>
        </authorList>
    </citation>
    <scope>NUCLEOTIDE SEQUENCE</scope>
    <source>
        <strain evidence="1">MSW5</strain>
    </source>
</reference>
<sequence length="186" mass="22254">MKSKLKILISCYACSPKRGSEPGMGWSFVNGLSKSHEVHVIVEKEKWEKDILEQMVNTPNKNLKFYFIQKERNRFLRKIWPPSYYWYYKIWQKDAYSLAKKLDKNENFDIVHQLNMVGYREPGYLWKIKKPFVWGPIGGTENVPWKLFSLFDFNGKIFHGIRNVLNSFQKIFLRRPWLAANKKTLL</sequence>
<name>A0ABT5SBJ9_9FLAO</name>
<protein>
    <recommendedName>
        <fullName evidence="3">Glycosyltransferase family 1 protein</fullName>
    </recommendedName>
</protein>
<dbReference type="RefSeq" id="WP_274270411.1">
    <property type="nucleotide sequence ID" value="NZ_JAOSLC020000003.1"/>
</dbReference>
<organism evidence="1 2">
    <name type="scientific">Polaribacter ponticola</name>
    <dbReference type="NCBI Taxonomy" id="2978475"/>
    <lineage>
        <taxon>Bacteria</taxon>
        <taxon>Pseudomonadati</taxon>
        <taxon>Bacteroidota</taxon>
        <taxon>Flavobacteriia</taxon>
        <taxon>Flavobacteriales</taxon>
        <taxon>Flavobacteriaceae</taxon>
    </lineage>
</organism>